<evidence type="ECO:0000256" key="2">
    <source>
        <dbReference type="SAM" id="SignalP"/>
    </source>
</evidence>
<feature type="compositionally biased region" description="Low complexity" evidence="1">
    <location>
        <begin position="251"/>
        <end position="286"/>
    </location>
</feature>
<dbReference type="Proteomes" id="UP000314294">
    <property type="component" value="Unassembled WGS sequence"/>
</dbReference>
<dbReference type="EMBL" id="SRLO01004795">
    <property type="protein sequence ID" value="TNN30160.1"/>
    <property type="molecule type" value="Genomic_DNA"/>
</dbReference>
<feature type="region of interest" description="Disordered" evidence="1">
    <location>
        <begin position="158"/>
        <end position="325"/>
    </location>
</feature>
<feature type="compositionally biased region" description="Polar residues" evidence="1">
    <location>
        <begin position="158"/>
        <end position="174"/>
    </location>
</feature>
<organism evidence="3 4">
    <name type="scientific">Liparis tanakae</name>
    <name type="common">Tanaka's snailfish</name>
    <dbReference type="NCBI Taxonomy" id="230148"/>
    <lineage>
        <taxon>Eukaryota</taxon>
        <taxon>Metazoa</taxon>
        <taxon>Chordata</taxon>
        <taxon>Craniata</taxon>
        <taxon>Vertebrata</taxon>
        <taxon>Euteleostomi</taxon>
        <taxon>Actinopterygii</taxon>
        <taxon>Neopterygii</taxon>
        <taxon>Teleostei</taxon>
        <taxon>Neoteleostei</taxon>
        <taxon>Acanthomorphata</taxon>
        <taxon>Eupercaria</taxon>
        <taxon>Perciformes</taxon>
        <taxon>Cottioidei</taxon>
        <taxon>Cottales</taxon>
        <taxon>Liparidae</taxon>
        <taxon>Liparis</taxon>
    </lineage>
</organism>
<feature type="compositionally biased region" description="Polar residues" evidence="1">
    <location>
        <begin position="20"/>
        <end position="30"/>
    </location>
</feature>
<feature type="compositionally biased region" description="Polar residues" evidence="1">
    <location>
        <begin position="197"/>
        <end position="250"/>
    </location>
</feature>
<feature type="signal peptide" evidence="2">
    <location>
        <begin position="1"/>
        <end position="23"/>
    </location>
</feature>
<keyword evidence="4" id="KW-1185">Reference proteome</keyword>
<feature type="compositionally biased region" description="Polar residues" evidence="1">
    <location>
        <begin position="102"/>
        <end position="119"/>
    </location>
</feature>
<protein>
    <submittedName>
        <fullName evidence="3">Uncharacterized protein</fullName>
    </submittedName>
</protein>
<evidence type="ECO:0000256" key="1">
    <source>
        <dbReference type="SAM" id="MobiDB-lite"/>
    </source>
</evidence>
<feature type="chain" id="PRO_5021353473" evidence="2">
    <location>
        <begin position="24"/>
        <end position="325"/>
    </location>
</feature>
<feature type="region of interest" description="Disordered" evidence="1">
    <location>
        <begin position="20"/>
        <end position="119"/>
    </location>
</feature>
<sequence>MGLYLKITVGLLLLVQALQPASAQSSTDSPGRTIDKSWLRKMPVGSQTADEAEEEDLRPEGAASGNGDGTASGFMAVESEEESNVAVQDQLPDETSEDPTVVTGSPTLPSTPQTDQTNATVSSDVAAMTVPGDSSQIDGTEAEEGLENSKSLIAVTTFPSTVQTDQPNATMSPNTTATTGPATSSGASGTEAEEGLQNFTATTSQIPTTHPSEGNSTGFPDTANGTDVQTTTVSPGTNETQAPNATESSDATTATTTPGATPTMMPTTTSTATTTSGPTTTASGAPPIAPEMSSRTDAGAAEGSSSDKDGFSGIIRPAAHTVWCT</sequence>
<proteinExistence type="predicted"/>
<comment type="caution">
    <text evidence="3">The sequence shown here is derived from an EMBL/GenBank/DDBJ whole genome shotgun (WGS) entry which is preliminary data.</text>
</comment>
<reference evidence="3 4" key="1">
    <citation type="submission" date="2019-03" db="EMBL/GenBank/DDBJ databases">
        <title>First draft genome of Liparis tanakae, snailfish: a comprehensive survey of snailfish specific genes.</title>
        <authorList>
            <person name="Kim W."/>
            <person name="Song I."/>
            <person name="Jeong J.-H."/>
            <person name="Kim D."/>
            <person name="Kim S."/>
            <person name="Ryu S."/>
            <person name="Song J.Y."/>
            <person name="Lee S.K."/>
        </authorList>
    </citation>
    <scope>NUCLEOTIDE SEQUENCE [LARGE SCALE GENOMIC DNA]</scope>
    <source>
        <tissue evidence="3">Muscle</tissue>
    </source>
</reference>
<dbReference type="OrthoDB" id="8965018at2759"/>
<accession>A0A4Z2ENI7</accession>
<dbReference type="AlphaFoldDB" id="A0A4Z2ENI7"/>
<evidence type="ECO:0000313" key="3">
    <source>
        <dbReference type="EMBL" id="TNN30160.1"/>
    </source>
</evidence>
<name>A0A4Z2ENI7_9TELE</name>
<gene>
    <name evidence="3" type="ORF">EYF80_059689</name>
</gene>
<keyword evidence="2" id="KW-0732">Signal</keyword>
<feature type="compositionally biased region" description="Low complexity" evidence="1">
    <location>
        <begin position="175"/>
        <end position="190"/>
    </location>
</feature>
<evidence type="ECO:0000313" key="4">
    <source>
        <dbReference type="Proteomes" id="UP000314294"/>
    </source>
</evidence>